<keyword evidence="3" id="KW-0106">Calcium</keyword>
<dbReference type="Proteomes" id="UP000006727">
    <property type="component" value="Chromosome 16"/>
</dbReference>
<name>A9REE9_PHYPA</name>
<dbReference type="PROSITE" id="PS00018">
    <property type="entry name" value="EF_HAND_1"/>
    <property type="match status" value="4"/>
</dbReference>
<accession>A9REE9</accession>
<proteinExistence type="predicted"/>
<dbReference type="CDD" id="cd00051">
    <property type="entry name" value="EFh"/>
    <property type="match status" value="1"/>
</dbReference>
<keyword evidence="2" id="KW-0677">Repeat</keyword>
<reference evidence="5 7" key="2">
    <citation type="journal article" date="2018" name="Plant J.">
        <title>The Physcomitrella patens chromosome-scale assembly reveals moss genome structure and evolution.</title>
        <authorList>
            <person name="Lang D."/>
            <person name="Ullrich K.K."/>
            <person name="Murat F."/>
            <person name="Fuchs J."/>
            <person name="Jenkins J."/>
            <person name="Haas F.B."/>
            <person name="Piednoel M."/>
            <person name="Gundlach H."/>
            <person name="Van Bel M."/>
            <person name="Meyberg R."/>
            <person name="Vives C."/>
            <person name="Morata J."/>
            <person name="Symeonidi A."/>
            <person name="Hiss M."/>
            <person name="Muchero W."/>
            <person name="Kamisugi Y."/>
            <person name="Saleh O."/>
            <person name="Blanc G."/>
            <person name="Decker E.L."/>
            <person name="van Gessel N."/>
            <person name="Grimwood J."/>
            <person name="Hayes R.D."/>
            <person name="Graham S.W."/>
            <person name="Gunter L.E."/>
            <person name="McDaniel S.F."/>
            <person name="Hoernstein S.N.W."/>
            <person name="Larsson A."/>
            <person name="Li F.W."/>
            <person name="Perroud P.F."/>
            <person name="Phillips J."/>
            <person name="Ranjan P."/>
            <person name="Rokshar D.S."/>
            <person name="Rothfels C.J."/>
            <person name="Schneider L."/>
            <person name="Shu S."/>
            <person name="Stevenson D.W."/>
            <person name="Thummler F."/>
            <person name="Tillich M."/>
            <person name="Villarreal Aguilar J.C."/>
            <person name="Widiez T."/>
            <person name="Wong G.K."/>
            <person name="Wymore A."/>
            <person name="Zhang Y."/>
            <person name="Zimmer A.D."/>
            <person name="Quatrano R.S."/>
            <person name="Mayer K.F.X."/>
            <person name="Goodstein D."/>
            <person name="Casacuberta J.M."/>
            <person name="Vandepoele K."/>
            <person name="Reski R."/>
            <person name="Cuming A.C."/>
            <person name="Tuskan G.A."/>
            <person name="Maumus F."/>
            <person name="Salse J."/>
            <person name="Schmutz J."/>
            <person name="Rensing S.A."/>
        </authorList>
    </citation>
    <scope>NUCLEOTIDE SEQUENCE [LARGE SCALE GENOMIC DNA]</scope>
    <source>
        <strain evidence="6 7">cv. Gransden 2004</strain>
    </source>
</reference>
<evidence type="ECO:0000313" key="6">
    <source>
        <dbReference type="EnsemblPlants" id="PAC:32986568.CDS.1"/>
    </source>
</evidence>
<evidence type="ECO:0000313" key="5">
    <source>
        <dbReference type="EMBL" id="PNR38276.1"/>
    </source>
</evidence>
<feature type="domain" description="EF-hand" evidence="4">
    <location>
        <begin position="143"/>
        <end position="178"/>
    </location>
</feature>
<sequence>MAATIRPSRPEIDLNLQPHLLQELTDSFKFFDRNGDGKISKEELGTVVQSLGHKVTDADLDKLMKDVDKNGDGFIDFQEFKDMNTRAMIVECPVDTDVNRNLPQPGSDDSLMSAFNVFDLDKNGFISSEELHSVLVGFGNEKISLDDCRFMIQCVDEDGDHMVSYTEFEALMSGIRSS</sequence>
<dbReference type="FunFam" id="1.10.238.10:FF:000001">
    <property type="entry name" value="Calmodulin 1"/>
    <property type="match status" value="1"/>
</dbReference>
<dbReference type="InterPro" id="IPR018247">
    <property type="entry name" value="EF_Hand_1_Ca_BS"/>
</dbReference>
<evidence type="ECO:0000256" key="1">
    <source>
        <dbReference type="ARBA" id="ARBA00022723"/>
    </source>
</evidence>
<dbReference type="PaxDb" id="3218-PP1S4_293V6.1"/>
<dbReference type="OMA" id="NTTHEHE"/>
<dbReference type="STRING" id="3218.A9REE9"/>
<reference evidence="5 7" key="1">
    <citation type="journal article" date="2008" name="Science">
        <title>The Physcomitrella genome reveals evolutionary insights into the conquest of land by plants.</title>
        <authorList>
            <person name="Rensing S."/>
            <person name="Lang D."/>
            <person name="Zimmer A."/>
            <person name="Terry A."/>
            <person name="Salamov A."/>
            <person name="Shapiro H."/>
            <person name="Nishiyama T."/>
            <person name="Perroud P.-F."/>
            <person name="Lindquist E."/>
            <person name="Kamisugi Y."/>
            <person name="Tanahashi T."/>
            <person name="Sakakibara K."/>
            <person name="Fujita T."/>
            <person name="Oishi K."/>
            <person name="Shin-I T."/>
            <person name="Kuroki Y."/>
            <person name="Toyoda A."/>
            <person name="Suzuki Y."/>
            <person name="Hashimoto A."/>
            <person name="Yamaguchi K."/>
            <person name="Sugano A."/>
            <person name="Kohara Y."/>
            <person name="Fujiyama A."/>
            <person name="Anterola A."/>
            <person name="Aoki S."/>
            <person name="Ashton N."/>
            <person name="Barbazuk W.B."/>
            <person name="Barker E."/>
            <person name="Bennetzen J."/>
            <person name="Bezanilla M."/>
            <person name="Blankenship R."/>
            <person name="Cho S.H."/>
            <person name="Dutcher S."/>
            <person name="Estelle M."/>
            <person name="Fawcett J.A."/>
            <person name="Gundlach H."/>
            <person name="Hanada K."/>
            <person name="Heyl A."/>
            <person name="Hicks K.A."/>
            <person name="Hugh J."/>
            <person name="Lohr M."/>
            <person name="Mayer K."/>
            <person name="Melkozernov A."/>
            <person name="Murata T."/>
            <person name="Nelson D."/>
            <person name="Pils B."/>
            <person name="Prigge M."/>
            <person name="Reiss B."/>
            <person name="Renner T."/>
            <person name="Rombauts S."/>
            <person name="Rushton P."/>
            <person name="Sanderfoot A."/>
            <person name="Schween G."/>
            <person name="Shiu S.-H."/>
            <person name="Stueber K."/>
            <person name="Theodoulou F.L."/>
            <person name="Tu H."/>
            <person name="Van de Peer Y."/>
            <person name="Verrier P.J."/>
            <person name="Waters E."/>
            <person name="Wood A."/>
            <person name="Yang L."/>
            <person name="Cove D."/>
            <person name="Cuming A."/>
            <person name="Hasebe M."/>
            <person name="Lucas S."/>
            <person name="Mishler D.B."/>
            <person name="Reski R."/>
            <person name="Grigoriev I."/>
            <person name="Quatrano R.S."/>
            <person name="Boore J.L."/>
        </authorList>
    </citation>
    <scope>NUCLEOTIDE SEQUENCE [LARGE SCALE GENOMIC DNA]</scope>
    <source>
        <strain evidence="6 7">cv. Gransden 2004</strain>
    </source>
</reference>
<dbReference type="InterPro" id="IPR011992">
    <property type="entry name" value="EF-hand-dom_pair"/>
</dbReference>
<dbReference type="OrthoDB" id="26525at2759"/>
<keyword evidence="7" id="KW-1185">Reference proteome</keyword>
<keyword evidence="1" id="KW-0479">Metal-binding</keyword>
<dbReference type="eggNOG" id="KOG0027">
    <property type="taxonomic scope" value="Eukaryota"/>
</dbReference>
<organism evidence="5">
    <name type="scientific">Physcomitrium patens</name>
    <name type="common">Spreading-leaved earth moss</name>
    <name type="synonym">Physcomitrella patens</name>
    <dbReference type="NCBI Taxonomy" id="3218"/>
    <lineage>
        <taxon>Eukaryota</taxon>
        <taxon>Viridiplantae</taxon>
        <taxon>Streptophyta</taxon>
        <taxon>Embryophyta</taxon>
        <taxon>Bryophyta</taxon>
        <taxon>Bryophytina</taxon>
        <taxon>Bryopsida</taxon>
        <taxon>Funariidae</taxon>
        <taxon>Funariales</taxon>
        <taxon>Funariaceae</taxon>
        <taxon>Physcomitrium</taxon>
    </lineage>
</organism>
<dbReference type="AlphaFoldDB" id="A9REE9"/>
<gene>
    <name evidence="6" type="primary">LOC112293266</name>
    <name evidence="5" type="ORF">PHYPA_021387</name>
</gene>
<evidence type="ECO:0000313" key="7">
    <source>
        <dbReference type="Proteomes" id="UP000006727"/>
    </source>
</evidence>
<dbReference type="InterPro" id="IPR039647">
    <property type="entry name" value="EF_hand_pair_protein_CML-like"/>
</dbReference>
<protein>
    <recommendedName>
        <fullName evidence="4">EF-hand domain-containing protein</fullName>
    </recommendedName>
</protein>
<feature type="domain" description="EF-hand" evidence="4">
    <location>
        <begin position="19"/>
        <end position="54"/>
    </location>
</feature>
<reference evidence="6" key="3">
    <citation type="submission" date="2020-12" db="UniProtKB">
        <authorList>
            <consortium name="EnsemblPlants"/>
        </authorList>
    </citation>
    <scope>IDENTIFICATION</scope>
</reference>
<dbReference type="PROSITE" id="PS50222">
    <property type="entry name" value="EF_HAND_2"/>
    <property type="match status" value="4"/>
</dbReference>
<dbReference type="RefSeq" id="XP_024398256.1">
    <property type="nucleotide sequence ID" value="XM_024542488.2"/>
</dbReference>
<dbReference type="Pfam" id="PF13499">
    <property type="entry name" value="EF-hand_7"/>
    <property type="match status" value="2"/>
</dbReference>
<feature type="domain" description="EF-hand" evidence="4">
    <location>
        <begin position="55"/>
        <end position="90"/>
    </location>
</feature>
<dbReference type="PANTHER" id="PTHR10891">
    <property type="entry name" value="EF-HAND CALCIUM-BINDING DOMAIN CONTAINING PROTEIN"/>
    <property type="match status" value="1"/>
</dbReference>
<dbReference type="KEGG" id="ppp:112293266"/>
<dbReference type="HOGENOM" id="CLU_061288_20_4_1"/>
<dbReference type="InterPro" id="IPR002048">
    <property type="entry name" value="EF_hand_dom"/>
</dbReference>
<dbReference type="SUPFAM" id="SSF47473">
    <property type="entry name" value="EF-hand"/>
    <property type="match status" value="1"/>
</dbReference>
<dbReference type="Gene3D" id="1.10.238.10">
    <property type="entry name" value="EF-hand"/>
    <property type="match status" value="2"/>
</dbReference>
<dbReference type="EMBL" id="ABEU02000016">
    <property type="protein sequence ID" value="PNR38276.1"/>
    <property type="molecule type" value="Genomic_DNA"/>
</dbReference>
<dbReference type="SMART" id="SM00054">
    <property type="entry name" value="EFh"/>
    <property type="match status" value="4"/>
</dbReference>
<evidence type="ECO:0000256" key="3">
    <source>
        <dbReference type="ARBA" id="ARBA00022837"/>
    </source>
</evidence>
<evidence type="ECO:0000259" key="4">
    <source>
        <dbReference type="PROSITE" id="PS50222"/>
    </source>
</evidence>
<feature type="domain" description="EF-hand" evidence="4">
    <location>
        <begin position="106"/>
        <end position="141"/>
    </location>
</feature>
<dbReference type="GeneID" id="112293266"/>
<evidence type="ECO:0000256" key="2">
    <source>
        <dbReference type="ARBA" id="ARBA00022737"/>
    </source>
</evidence>
<dbReference type="GO" id="GO:0005509">
    <property type="term" value="F:calcium ion binding"/>
    <property type="evidence" value="ECO:0007669"/>
    <property type="project" value="InterPro"/>
</dbReference>
<dbReference type="FunCoup" id="A9REE9">
    <property type="interactions" value="136"/>
</dbReference>
<dbReference type="EnsemblPlants" id="Pp3c16_23390V3.1">
    <property type="protein sequence ID" value="PAC:32986568.CDS.1"/>
    <property type="gene ID" value="Pp3c16_23390"/>
</dbReference>
<dbReference type="Gramene" id="Pp3c16_23390V3.1">
    <property type="protein sequence ID" value="PAC:32986568.CDS.1"/>
    <property type="gene ID" value="Pp3c16_23390"/>
</dbReference>